<gene>
    <name evidence="2" type="ORF">KDAU_70450</name>
</gene>
<dbReference type="Gene3D" id="3.40.30.10">
    <property type="entry name" value="Glutaredoxin"/>
    <property type="match status" value="1"/>
</dbReference>
<reference evidence="3" key="1">
    <citation type="submission" date="2018-12" db="EMBL/GenBank/DDBJ databases">
        <title>Tengunoibacter tsumagoiensis gen. nov., sp. nov., Dictyobacter kobayashii sp. nov., D. alpinus sp. nov., and D. joshuensis sp. nov. and description of Dictyobacteraceae fam. nov. within the order Ktedonobacterales isolated from Tengu-no-mugimeshi.</title>
        <authorList>
            <person name="Wang C.M."/>
            <person name="Zheng Y."/>
            <person name="Sakai Y."/>
            <person name="Toyoda A."/>
            <person name="Minakuchi Y."/>
            <person name="Abe K."/>
            <person name="Yokota A."/>
            <person name="Yabe S."/>
        </authorList>
    </citation>
    <scope>NUCLEOTIDE SEQUENCE [LARGE SCALE GENOMIC DNA]</scope>
    <source>
        <strain evidence="3">S-27</strain>
    </source>
</reference>
<dbReference type="EMBL" id="BIFQ01000002">
    <property type="protein sequence ID" value="GCE09716.1"/>
    <property type="molecule type" value="Genomic_DNA"/>
</dbReference>
<evidence type="ECO:0000313" key="2">
    <source>
        <dbReference type="EMBL" id="GCE09716.1"/>
    </source>
</evidence>
<evidence type="ECO:0000313" key="3">
    <source>
        <dbReference type="Proteomes" id="UP000287224"/>
    </source>
</evidence>
<dbReference type="GO" id="GO:0016209">
    <property type="term" value="F:antioxidant activity"/>
    <property type="evidence" value="ECO:0007669"/>
    <property type="project" value="InterPro"/>
</dbReference>
<dbReference type="Pfam" id="PF00578">
    <property type="entry name" value="AhpC-TSA"/>
    <property type="match status" value="1"/>
</dbReference>
<proteinExistence type="predicted"/>
<dbReference type="InterPro" id="IPR000866">
    <property type="entry name" value="AhpC/TSA"/>
</dbReference>
<dbReference type="InterPro" id="IPR036249">
    <property type="entry name" value="Thioredoxin-like_sf"/>
</dbReference>
<evidence type="ECO:0000259" key="1">
    <source>
        <dbReference type="Pfam" id="PF00578"/>
    </source>
</evidence>
<dbReference type="SUPFAM" id="SSF52833">
    <property type="entry name" value="Thioredoxin-like"/>
    <property type="match status" value="1"/>
</dbReference>
<keyword evidence="3" id="KW-1185">Reference proteome</keyword>
<protein>
    <recommendedName>
        <fullName evidence="1">Alkyl hydroperoxide reductase subunit C/ Thiol specific antioxidant domain-containing protein</fullName>
    </recommendedName>
</protein>
<sequence length="189" mass="22203">MRADIVPGATFPDYELTDHTKTRRRLSELQGIDPMILILARGHYCPKDHQQHLELAEFYPKIAVSYTQIVTVSTDNILETNEFRAAVGAQWTFLSDSGRKIQQDLEIQEYTDPHHNPMIPHTLVLEPGLRIYKIYNGYWFWGRPSPEDLRQDLRAIFQKIRPDWDISAPGLREDWEGDKKLHYPYGQRR</sequence>
<comment type="caution">
    <text evidence="2">The sequence shown here is derived from an EMBL/GenBank/DDBJ whole genome shotgun (WGS) entry which is preliminary data.</text>
</comment>
<accession>A0A401ZSD0</accession>
<organism evidence="2 3">
    <name type="scientific">Dictyobacter aurantiacus</name>
    <dbReference type="NCBI Taxonomy" id="1936993"/>
    <lineage>
        <taxon>Bacteria</taxon>
        <taxon>Bacillati</taxon>
        <taxon>Chloroflexota</taxon>
        <taxon>Ktedonobacteria</taxon>
        <taxon>Ktedonobacterales</taxon>
        <taxon>Dictyobacteraceae</taxon>
        <taxon>Dictyobacter</taxon>
    </lineage>
</organism>
<dbReference type="OrthoDB" id="9809746at2"/>
<feature type="domain" description="Alkyl hydroperoxide reductase subunit C/ Thiol specific antioxidant" evidence="1">
    <location>
        <begin position="8"/>
        <end position="128"/>
    </location>
</feature>
<dbReference type="Proteomes" id="UP000287224">
    <property type="component" value="Unassembled WGS sequence"/>
</dbReference>
<dbReference type="GO" id="GO:0016491">
    <property type="term" value="F:oxidoreductase activity"/>
    <property type="evidence" value="ECO:0007669"/>
    <property type="project" value="InterPro"/>
</dbReference>
<dbReference type="AlphaFoldDB" id="A0A401ZSD0"/>
<dbReference type="RefSeq" id="WP_126602401.1">
    <property type="nucleotide sequence ID" value="NZ_BIFQ01000002.1"/>
</dbReference>
<name>A0A401ZSD0_9CHLR</name>